<dbReference type="InterPro" id="IPR016181">
    <property type="entry name" value="Acyl_CoA_acyltransferase"/>
</dbReference>
<feature type="domain" description="N-acetyltransferase" evidence="3">
    <location>
        <begin position="3"/>
        <end position="156"/>
    </location>
</feature>
<dbReference type="PANTHER" id="PTHR43877">
    <property type="entry name" value="AMINOALKYLPHOSPHONATE N-ACETYLTRANSFERASE-RELATED-RELATED"/>
    <property type="match status" value="1"/>
</dbReference>
<gene>
    <name evidence="4" type="ORF">WPS_34990</name>
</gene>
<organism evidence="4 5">
    <name type="scientific">Vulcanimicrobium alpinum</name>
    <dbReference type="NCBI Taxonomy" id="3016050"/>
    <lineage>
        <taxon>Bacteria</taxon>
        <taxon>Bacillati</taxon>
        <taxon>Vulcanimicrobiota</taxon>
        <taxon>Vulcanimicrobiia</taxon>
        <taxon>Vulcanimicrobiales</taxon>
        <taxon>Vulcanimicrobiaceae</taxon>
        <taxon>Vulcanimicrobium</taxon>
    </lineage>
</organism>
<dbReference type="Proteomes" id="UP001317532">
    <property type="component" value="Chromosome"/>
</dbReference>
<dbReference type="AlphaFoldDB" id="A0AAN1XZH6"/>
<dbReference type="InterPro" id="IPR000182">
    <property type="entry name" value="GNAT_dom"/>
</dbReference>
<accession>A0AAN1XZH6</accession>
<evidence type="ECO:0000256" key="1">
    <source>
        <dbReference type="ARBA" id="ARBA00022679"/>
    </source>
</evidence>
<dbReference type="InterPro" id="IPR050832">
    <property type="entry name" value="Bact_Acetyltransf"/>
</dbReference>
<dbReference type="Pfam" id="PF00583">
    <property type="entry name" value="Acetyltransf_1"/>
    <property type="match status" value="1"/>
</dbReference>
<dbReference type="GO" id="GO:0016747">
    <property type="term" value="F:acyltransferase activity, transferring groups other than amino-acyl groups"/>
    <property type="evidence" value="ECO:0007669"/>
    <property type="project" value="InterPro"/>
</dbReference>
<evidence type="ECO:0000259" key="3">
    <source>
        <dbReference type="PROSITE" id="PS51186"/>
    </source>
</evidence>
<dbReference type="PROSITE" id="PS51186">
    <property type="entry name" value="GNAT"/>
    <property type="match status" value="1"/>
</dbReference>
<keyword evidence="1" id="KW-0808">Transferase</keyword>
<dbReference type="CDD" id="cd04301">
    <property type="entry name" value="NAT_SF"/>
    <property type="match status" value="1"/>
</dbReference>
<dbReference type="Gene3D" id="3.40.630.30">
    <property type="match status" value="1"/>
</dbReference>
<dbReference type="SUPFAM" id="SSF55729">
    <property type="entry name" value="Acyl-CoA N-acyltransferases (Nat)"/>
    <property type="match status" value="1"/>
</dbReference>
<keyword evidence="5" id="KW-1185">Reference proteome</keyword>
<evidence type="ECO:0000313" key="4">
    <source>
        <dbReference type="EMBL" id="BDE08223.1"/>
    </source>
</evidence>
<proteinExistence type="predicted"/>
<sequence length="158" mass="17612">MDFVVRRAGVEDVDIVAPLFDAYRVFYKQRSDPGLAAAFVGDRLRRGESALFVAEDPDGEAVGFVQLYPAFSSTDAAPGPLWLLNDLYVVEERRRNGVGRALLERAERLARESGAVGLTLSTAVDNLRAQRLYEAMGYRRETVFFTYNLTFAKTEPAP</sequence>
<dbReference type="KEGG" id="vab:WPS_34990"/>
<dbReference type="RefSeq" id="WP_317995768.1">
    <property type="nucleotide sequence ID" value="NZ_AP025523.1"/>
</dbReference>
<dbReference type="EMBL" id="AP025523">
    <property type="protein sequence ID" value="BDE08223.1"/>
    <property type="molecule type" value="Genomic_DNA"/>
</dbReference>
<evidence type="ECO:0000256" key="2">
    <source>
        <dbReference type="ARBA" id="ARBA00023315"/>
    </source>
</evidence>
<protein>
    <submittedName>
        <fullName evidence="4">N-acetyltransferase</fullName>
    </submittedName>
</protein>
<dbReference type="PANTHER" id="PTHR43877:SF2">
    <property type="entry name" value="AMINOALKYLPHOSPHONATE N-ACETYLTRANSFERASE-RELATED"/>
    <property type="match status" value="1"/>
</dbReference>
<keyword evidence="2" id="KW-0012">Acyltransferase</keyword>
<evidence type="ECO:0000313" key="5">
    <source>
        <dbReference type="Proteomes" id="UP001317532"/>
    </source>
</evidence>
<reference evidence="4 5" key="1">
    <citation type="journal article" date="2022" name="ISME Commun">
        <title>Vulcanimicrobium alpinus gen. nov. sp. nov., the first cultivated representative of the candidate phylum 'Eremiobacterota', is a metabolically versatile aerobic anoxygenic phototroph.</title>
        <authorList>
            <person name="Yabe S."/>
            <person name="Muto K."/>
            <person name="Abe K."/>
            <person name="Yokota A."/>
            <person name="Staudigel H."/>
            <person name="Tebo B.M."/>
        </authorList>
    </citation>
    <scope>NUCLEOTIDE SEQUENCE [LARGE SCALE GENOMIC DNA]</scope>
    <source>
        <strain evidence="4 5">WC8-2</strain>
    </source>
</reference>
<name>A0AAN1XZH6_UNVUL</name>